<dbReference type="InterPro" id="IPR006260">
    <property type="entry name" value="TonB/TolA_C"/>
</dbReference>
<keyword evidence="5" id="KW-0997">Cell inner membrane</keyword>
<keyword evidence="14" id="KW-1185">Reference proteome</keyword>
<dbReference type="Proteomes" id="UP000264492">
    <property type="component" value="Unassembled WGS sequence"/>
</dbReference>
<dbReference type="PANTHER" id="PTHR33446">
    <property type="entry name" value="PROTEIN TONB-RELATED"/>
    <property type="match status" value="1"/>
</dbReference>
<dbReference type="Pfam" id="PF03544">
    <property type="entry name" value="TonB_C"/>
    <property type="match status" value="1"/>
</dbReference>
<keyword evidence="4" id="KW-1003">Cell membrane</keyword>
<dbReference type="OrthoDB" id="9792439at2"/>
<evidence type="ECO:0000259" key="12">
    <source>
        <dbReference type="PROSITE" id="PS52015"/>
    </source>
</evidence>
<feature type="domain" description="TonB C-terminal" evidence="12">
    <location>
        <begin position="127"/>
        <end position="218"/>
    </location>
</feature>
<dbReference type="InterPro" id="IPR051045">
    <property type="entry name" value="TonB-dependent_transducer"/>
</dbReference>
<feature type="region of interest" description="Disordered" evidence="10">
    <location>
        <begin position="60"/>
        <end position="152"/>
    </location>
</feature>
<evidence type="ECO:0000256" key="5">
    <source>
        <dbReference type="ARBA" id="ARBA00022519"/>
    </source>
</evidence>
<feature type="compositionally biased region" description="Low complexity" evidence="10">
    <location>
        <begin position="110"/>
        <end position="132"/>
    </location>
</feature>
<evidence type="ECO:0000256" key="11">
    <source>
        <dbReference type="SAM" id="Phobius"/>
    </source>
</evidence>
<evidence type="ECO:0000256" key="1">
    <source>
        <dbReference type="ARBA" id="ARBA00004383"/>
    </source>
</evidence>
<dbReference type="EMBL" id="QTSU01000001">
    <property type="protein sequence ID" value="RDZ28357.1"/>
    <property type="molecule type" value="Genomic_DNA"/>
</dbReference>
<sequence>MSKPVPAPTRPAFDLAAWRPQRKALWWVLGAFALGLALFLLVWSRSREYDFYRANDIAPPTAAGPDYAPLPAPMSGDEGSGVGTPQAAAPAASGEQPRLVETAPPPPPADAAVPSRPQDAAPAATATSDPSPIAGQNPSPRYPPQALRRGESGTVTVRVQIGPDGVPSGVAVATSSGSRTLDRAAQDAVRRWRFRPALANGQPVPGTVMVPITFDANR</sequence>
<comment type="caution">
    <text evidence="13">The sequence shown here is derived from an EMBL/GenBank/DDBJ whole genome shotgun (WGS) entry which is preliminary data.</text>
</comment>
<name>A0A371K3E4_9GAMM</name>
<keyword evidence="7" id="KW-0653">Protein transport</keyword>
<evidence type="ECO:0000256" key="10">
    <source>
        <dbReference type="SAM" id="MobiDB-lite"/>
    </source>
</evidence>
<evidence type="ECO:0000256" key="2">
    <source>
        <dbReference type="ARBA" id="ARBA00006555"/>
    </source>
</evidence>
<proteinExistence type="inferred from homology"/>
<evidence type="ECO:0000256" key="4">
    <source>
        <dbReference type="ARBA" id="ARBA00022475"/>
    </source>
</evidence>
<dbReference type="AlphaFoldDB" id="A0A371K3E4"/>
<comment type="similarity">
    <text evidence="2">Belongs to the TonB family.</text>
</comment>
<evidence type="ECO:0000256" key="8">
    <source>
        <dbReference type="ARBA" id="ARBA00022989"/>
    </source>
</evidence>
<gene>
    <name evidence="13" type="ORF">DX914_04245</name>
</gene>
<keyword evidence="6 11" id="KW-0812">Transmembrane</keyword>
<accession>A0A371K3E4</accession>
<evidence type="ECO:0000256" key="6">
    <source>
        <dbReference type="ARBA" id="ARBA00022692"/>
    </source>
</evidence>
<evidence type="ECO:0000256" key="3">
    <source>
        <dbReference type="ARBA" id="ARBA00022448"/>
    </source>
</evidence>
<evidence type="ECO:0000313" key="14">
    <source>
        <dbReference type="Proteomes" id="UP000264492"/>
    </source>
</evidence>
<protein>
    <submittedName>
        <fullName evidence="13">TonB family protein</fullName>
    </submittedName>
</protein>
<dbReference type="InterPro" id="IPR037682">
    <property type="entry name" value="TonB_C"/>
</dbReference>
<dbReference type="PANTHER" id="PTHR33446:SF2">
    <property type="entry name" value="PROTEIN TONB"/>
    <property type="match status" value="1"/>
</dbReference>
<keyword evidence="8 11" id="KW-1133">Transmembrane helix</keyword>
<dbReference type="SUPFAM" id="SSF74653">
    <property type="entry name" value="TolA/TonB C-terminal domain"/>
    <property type="match status" value="1"/>
</dbReference>
<dbReference type="GO" id="GO:0015031">
    <property type="term" value="P:protein transport"/>
    <property type="evidence" value="ECO:0007669"/>
    <property type="project" value="UniProtKB-KW"/>
</dbReference>
<keyword evidence="9 11" id="KW-0472">Membrane</keyword>
<evidence type="ECO:0000256" key="7">
    <source>
        <dbReference type="ARBA" id="ARBA00022927"/>
    </source>
</evidence>
<comment type="subcellular location">
    <subcellularLocation>
        <location evidence="1">Cell inner membrane</location>
        <topology evidence="1">Single-pass membrane protein</topology>
        <orientation evidence="1">Periplasmic side</orientation>
    </subcellularLocation>
</comment>
<feature type="transmembrane region" description="Helical" evidence="11">
    <location>
        <begin position="24"/>
        <end position="43"/>
    </location>
</feature>
<evidence type="ECO:0000313" key="13">
    <source>
        <dbReference type="EMBL" id="RDZ28357.1"/>
    </source>
</evidence>
<keyword evidence="3" id="KW-0813">Transport</keyword>
<reference evidence="13 14" key="1">
    <citation type="submission" date="2018-08" db="EMBL/GenBank/DDBJ databases">
        <title>Lysobacter sp. zong2l5, whole genome shotgun sequence.</title>
        <authorList>
            <person name="Zhang X."/>
            <person name="Feng G."/>
            <person name="Zhu H."/>
        </authorList>
    </citation>
    <scope>NUCLEOTIDE SEQUENCE [LARGE SCALE GENOMIC DNA]</scope>
    <source>
        <strain evidence="14">zong2l5</strain>
    </source>
</reference>
<dbReference type="NCBIfam" id="TIGR01352">
    <property type="entry name" value="tonB_Cterm"/>
    <property type="match status" value="1"/>
</dbReference>
<dbReference type="GO" id="GO:0055085">
    <property type="term" value="P:transmembrane transport"/>
    <property type="evidence" value="ECO:0007669"/>
    <property type="project" value="InterPro"/>
</dbReference>
<organism evidence="13 14">
    <name type="scientific">Lysobacter silvisoli</name>
    <dbReference type="NCBI Taxonomy" id="2293254"/>
    <lineage>
        <taxon>Bacteria</taxon>
        <taxon>Pseudomonadati</taxon>
        <taxon>Pseudomonadota</taxon>
        <taxon>Gammaproteobacteria</taxon>
        <taxon>Lysobacterales</taxon>
        <taxon>Lysobacteraceae</taxon>
        <taxon>Lysobacter</taxon>
    </lineage>
</organism>
<dbReference type="GO" id="GO:0031992">
    <property type="term" value="F:energy transducer activity"/>
    <property type="evidence" value="ECO:0007669"/>
    <property type="project" value="TreeGrafter"/>
</dbReference>
<evidence type="ECO:0000256" key="9">
    <source>
        <dbReference type="ARBA" id="ARBA00023136"/>
    </source>
</evidence>
<dbReference type="PROSITE" id="PS52015">
    <property type="entry name" value="TONB_CTD"/>
    <property type="match status" value="1"/>
</dbReference>
<dbReference type="RefSeq" id="WP_115857798.1">
    <property type="nucleotide sequence ID" value="NZ_QTSU01000001.1"/>
</dbReference>
<dbReference type="Gene3D" id="3.30.1150.10">
    <property type="match status" value="1"/>
</dbReference>
<dbReference type="GO" id="GO:0098797">
    <property type="term" value="C:plasma membrane protein complex"/>
    <property type="evidence" value="ECO:0007669"/>
    <property type="project" value="TreeGrafter"/>
</dbReference>